<evidence type="ECO:0000313" key="3">
    <source>
        <dbReference type="Proteomes" id="UP000272025"/>
    </source>
</evidence>
<feature type="compositionally biased region" description="Low complexity" evidence="1">
    <location>
        <begin position="138"/>
        <end position="151"/>
    </location>
</feature>
<dbReference type="Proteomes" id="UP000272025">
    <property type="component" value="Unassembled WGS sequence"/>
</dbReference>
<sequence length="179" mass="19855">MQLDHSFRNIYSRVYRIMGKEKKQDTKRIEISAPFNFQHVNATLAGISPEQVSVLREQAAASRIGIADPDPTELGYAHDEGFDSDASSSYSPRYRSSSAAALARTSMLPELEDYAYYYNRRRATSVSSPRRYTRGPGSVSSTSSRRSTVSRQSGPGMTSKAQARREVEVVNPPHTATAK</sequence>
<reference evidence="2 3" key="1">
    <citation type="journal article" date="2018" name="Mol. Ecol.">
        <title>The obligate alkalophilic soda-lake fungus Sodiomyces alkalinus has shifted to a protein diet.</title>
        <authorList>
            <person name="Grum-Grzhimaylo A.A."/>
            <person name="Falkoski D.L."/>
            <person name="van den Heuvel J."/>
            <person name="Valero-Jimenez C.A."/>
            <person name="Min B."/>
            <person name="Choi I.G."/>
            <person name="Lipzen A."/>
            <person name="Daum C.G."/>
            <person name="Aanen D.K."/>
            <person name="Tsang A."/>
            <person name="Henrissat B."/>
            <person name="Bilanenko E.N."/>
            <person name="de Vries R.P."/>
            <person name="van Kan J.A.L."/>
            <person name="Grigoriev I.V."/>
            <person name="Debets A.J.M."/>
        </authorList>
    </citation>
    <scope>NUCLEOTIDE SEQUENCE [LARGE SCALE GENOMIC DNA]</scope>
    <source>
        <strain evidence="2 3">F11</strain>
    </source>
</reference>
<dbReference type="OrthoDB" id="5226159at2759"/>
<dbReference type="GeneID" id="39577870"/>
<dbReference type="EMBL" id="ML119051">
    <property type="protein sequence ID" value="ROT41896.1"/>
    <property type="molecule type" value="Genomic_DNA"/>
</dbReference>
<feature type="region of interest" description="Disordered" evidence="1">
    <location>
        <begin position="70"/>
        <end position="93"/>
    </location>
</feature>
<dbReference type="AlphaFoldDB" id="A0A3N2Q5C0"/>
<feature type="compositionally biased region" description="Polar residues" evidence="1">
    <location>
        <begin position="152"/>
        <end position="161"/>
    </location>
</feature>
<proteinExistence type="predicted"/>
<feature type="region of interest" description="Disordered" evidence="1">
    <location>
        <begin position="125"/>
        <end position="179"/>
    </location>
</feature>
<name>A0A3N2Q5C0_SODAK</name>
<accession>A0A3N2Q5C0</accession>
<feature type="compositionally biased region" description="Low complexity" evidence="1">
    <location>
        <begin position="84"/>
        <end position="93"/>
    </location>
</feature>
<gene>
    <name evidence="2" type="ORF">SODALDRAFT_318698</name>
</gene>
<evidence type="ECO:0000313" key="2">
    <source>
        <dbReference type="EMBL" id="ROT41896.1"/>
    </source>
</evidence>
<organism evidence="2 3">
    <name type="scientific">Sodiomyces alkalinus (strain CBS 110278 / VKM F-3762 / F11)</name>
    <name type="common">Alkaliphilic filamentous fungus</name>
    <dbReference type="NCBI Taxonomy" id="1314773"/>
    <lineage>
        <taxon>Eukaryota</taxon>
        <taxon>Fungi</taxon>
        <taxon>Dikarya</taxon>
        <taxon>Ascomycota</taxon>
        <taxon>Pezizomycotina</taxon>
        <taxon>Sordariomycetes</taxon>
        <taxon>Hypocreomycetidae</taxon>
        <taxon>Glomerellales</taxon>
        <taxon>Plectosphaerellaceae</taxon>
        <taxon>Sodiomyces</taxon>
    </lineage>
</organism>
<protein>
    <submittedName>
        <fullName evidence="2">Uncharacterized protein</fullName>
    </submittedName>
</protein>
<keyword evidence="3" id="KW-1185">Reference proteome</keyword>
<dbReference type="RefSeq" id="XP_028469702.1">
    <property type="nucleotide sequence ID" value="XM_028609392.1"/>
</dbReference>
<evidence type="ECO:0000256" key="1">
    <source>
        <dbReference type="SAM" id="MobiDB-lite"/>
    </source>
</evidence>